<feature type="non-terminal residue" evidence="1">
    <location>
        <position position="1"/>
    </location>
</feature>
<evidence type="ECO:0000313" key="1">
    <source>
        <dbReference type="EMBL" id="KKK52631.1"/>
    </source>
</evidence>
<dbReference type="EMBL" id="LAZR01066923">
    <property type="protein sequence ID" value="KKK52631.1"/>
    <property type="molecule type" value="Genomic_DNA"/>
</dbReference>
<dbReference type="Gene3D" id="3.40.50.300">
    <property type="entry name" value="P-loop containing nucleotide triphosphate hydrolases"/>
    <property type="match status" value="1"/>
</dbReference>
<dbReference type="SUPFAM" id="SSF52540">
    <property type="entry name" value="P-loop containing nucleoside triphosphate hydrolases"/>
    <property type="match status" value="1"/>
</dbReference>
<gene>
    <name evidence="1" type="ORF">LCGC14_3102950</name>
</gene>
<dbReference type="AlphaFoldDB" id="A0A0F8YX95"/>
<comment type="caution">
    <text evidence="1">The sequence shown here is derived from an EMBL/GenBank/DDBJ whole genome shotgun (WGS) entry which is preliminary data.</text>
</comment>
<evidence type="ECO:0008006" key="2">
    <source>
        <dbReference type="Google" id="ProtNLM"/>
    </source>
</evidence>
<sequence>FKMFPEAEVKFIWLGRNPLASVNGLYDGWLYDRGFYSHNMKGRTILDIKGYSDTYEWSKWWWNFDLPPGWEEYTQAKLQEVCLFQWYTANLTIEEWLSHNWIWTMSRLSVRYEDLITDRVGTIKEISSYLRISYPSLVEDAPIVQATEPPSLGRWKKRKQMLIPLLFDSAPDKLELCNRMGYDPSDVEVWK</sequence>
<reference evidence="1" key="1">
    <citation type="journal article" date="2015" name="Nature">
        <title>Complex archaea that bridge the gap between prokaryotes and eukaryotes.</title>
        <authorList>
            <person name="Spang A."/>
            <person name="Saw J.H."/>
            <person name="Jorgensen S.L."/>
            <person name="Zaremba-Niedzwiedzka K."/>
            <person name="Martijn J."/>
            <person name="Lind A.E."/>
            <person name="van Eijk R."/>
            <person name="Schleper C."/>
            <person name="Guy L."/>
            <person name="Ettema T.J."/>
        </authorList>
    </citation>
    <scope>NUCLEOTIDE SEQUENCE</scope>
</reference>
<name>A0A0F8YX95_9ZZZZ</name>
<dbReference type="InterPro" id="IPR027417">
    <property type="entry name" value="P-loop_NTPase"/>
</dbReference>
<proteinExistence type="predicted"/>
<organism evidence="1">
    <name type="scientific">marine sediment metagenome</name>
    <dbReference type="NCBI Taxonomy" id="412755"/>
    <lineage>
        <taxon>unclassified sequences</taxon>
        <taxon>metagenomes</taxon>
        <taxon>ecological metagenomes</taxon>
    </lineage>
</organism>
<protein>
    <recommendedName>
        <fullName evidence="2">Sulfotransferase domain-containing protein</fullName>
    </recommendedName>
</protein>
<accession>A0A0F8YX95</accession>